<sequence>MTKHAMGFLAGVIMLIAGAVLFFLFHDIETPIIGLRQAGLVIAVLGVVEIVATAWSKIAAKS</sequence>
<name>A0A7K1LK44_9MICC</name>
<evidence type="ECO:0000313" key="3">
    <source>
        <dbReference type="Proteomes" id="UP000462152"/>
    </source>
</evidence>
<protein>
    <submittedName>
        <fullName evidence="2">Uncharacterized protein</fullName>
    </submittedName>
</protein>
<accession>A0A7K1LK44</accession>
<feature type="transmembrane region" description="Helical" evidence="1">
    <location>
        <begin position="38"/>
        <end position="58"/>
    </location>
</feature>
<dbReference type="Proteomes" id="UP000462152">
    <property type="component" value="Unassembled WGS sequence"/>
</dbReference>
<dbReference type="OrthoDB" id="5195806at2"/>
<proteinExistence type="predicted"/>
<dbReference type="RefSeq" id="WP_129316310.1">
    <property type="nucleotide sequence ID" value="NZ_NOIQ01000023.1"/>
</dbReference>
<keyword evidence="3" id="KW-1185">Reference proteome</keyword>
<dbReference type="EMBL" id="WOGT01000006">
    <property type="protein sequence ID" value="MUN55577.1"/>
    <property type="molecule type" value="Genomic_DNA"/>
</dbReference>
<keyword evidence="1" id="KW-0472">Membrane</keyword>
<organism evidence="2 3">
    <name type="scientific">Rothia koreensis</name>
    <dbReference type="NCBI Taxonomy" id="592378"/>
    <lineage>
        <taxon>Bacteria</taxon>
        <taxon>Bacillati</taxon>
        <taxon>Actinomycetota</taxon>
        <taxon>Actinomycetes</taxon>
        <taxon>Micrococcales</taxon>
        <taxon>Micrococcaceae</taxon>
        <taxon>Rothia</taxon>
    </lineage>
</organism>
<reference evidence="2 3" key="1">
    <citation type="submission" date="2019-12" db="EMBL/GenBank/DDBJ databases">
        <authorList>
            <person name="Li J."/>
            <person name="Shi Y."/>
            <person name="Xu G."/>
            <person name="Xiao D."/>
            <person name="Ran X."/>
        </authorList>
    </citation>
    <scope>NUCLEOTIDE SEQUENCE [LARGE SCALE GENOMIC DNA]</scope>
    <source>
        <strain evidence="2 3">JCM 15915</strain>
    </source>
</reference>
<keyword evidence="1" id="KW-0812">Transmembrane</keyword>
<comment type="caution">
    <text evidence="2">The sequence shown here is derived from an EMBL/GenBank/DDBJ whole genome shotgun (WGS) entry which is preliminary data.</text>
</comment>
<evidence type="ECO:0000313" key="2">
    <source>
        <dbReference type="EMBL" id="MUN55577.1"/>
    </source>
</evidence>
<gene>
    <name evidence="2" type="ORF">GMA10_10195</name>
</gene>
<evidence type="ECO:0000256" key="1">
    <source>
        <dbReference type="SAM" id="Phobius"/>
    </source>
</evidence>
<dbReference type="AlphaFoldDB" id="A0A7K1LK44"/>
<feature type="transmembrane region" description="Helical" evidence="1">
    <location>
        <begin position="6"/>
        <end position="26"/>
    </location>
</feature>
<keyword evidence="1" id="KW-1133">Transmembrane helix</keyword>